<feature type="transmembrane region" description="Helical" evidence="1">
    <location>
        <begin position="303"/>
        <end position="321"/>
    </location>
</feature>
<proteinExistence type="predicted"/>
<dbReference type="EMBL" id="FOAP01000015">
    <property type="protein sequence ID" value="SEM36286.1"/>
    <property type="molecule type" value="Genomic_DNA"/>
</dbReference>
<feature type="transmembrane region" description="Helical" evidence="1">
    <location>
        <begin position="273"/>
        <end position="291"/>
    </location>
</feature>
<keyword evidence="1" id="KW-0812">Transmembrane</keyword>
<feature type="transmembrane region" description="Helical" evidence="1">
    <location>
        <begin position="201"/>
        <end position="223"/>
    </location>
</feature>
<dbReference type="AlphaFoldDB" id="A0A1H7XR20"/>
<reference evidence="3" key="1">
    <citation type="submission" date="2016-10" db="EMBL/GenBank/DDBJ databases">
        <authorList>
            <person name="Varghese N."/>
            <person name="Submissions S."/>
        </authorList>
    </citation>
    <scope>NUCLEOTIDE SEQUENCE [LARGE SCALE GENOMIC DNA]</scope>
    <source>
        <strain evidence="3">DSM 17044</strain>
    </source>
</reference>
<accession>A0A1H7XR20</accession>
<dbReference type="OrthoDB" id="5508360at2"/>
<evidence type="ECO:0000313" key="3">
    <source>
        <dbReference type="Proteomes" id="UP000182719"/>
    </source>
</evidence>
<dbReference type="RefSeq" id="WP_075009153.1">
    <property type="nucleotide sequence ID" value="NZ_FOAP01000015.1"/>
</dbReference>
<feature type="transmembrane region" description="Helical" evidence="1">
    <location>
        <begin position="80"/>
        <end position="107"/>
    </location>
</feature>
<protein>
    <recommendedName>
        <fullName evidence="4">Zinc-ribbon domain-containing protein</fullName>
    </recommendedName>
</protein>
<sequence>MFCAHCGQPLPTPPGRFCAHCGKTTAAEGASDGPRLPPEVSRAAASAAEATRRAAEHTAHAVQNVLEDPRLRGRLPGRSLALLGAGLVALAILLTLLPFFSGIGWVWSVLMLAGSVLIGARELRAAGRILPTPLVRAAQVAEHPHFLPLFTLLTFVHAFMVLSLGFIPLLWLLAALVLGYDQRHALRPLLASPGTPAQQRLGRWVLVGALVCVTSMWLLTWGYSGGGFLGGFQPYHVREMQMDGFTRNYVDHYEFRYDSMVNYMPPYATSGRARPFSALVVLALGALVVLTRARPFEFSRYPWLLPALAGGITLWAVLGLVSRPGPWLFLAGALIIDVAVARGFRRATAT</sequence>
<name>A0A1H7XR20_STIAU</name>
<dbReference type="Proteomes" id="UP000182719">
    <property type="component" value="Unassembled WGS sequence"/>
</dbReference>
<evidence type="ECO:0008006" key="4">
    <source>
        <dbReference type="Google" id="ProtNLM"/>
    </source>
</evidence>
<evidence type="ECO:0000313" key="2">
    <source>
        <dbReference type="EMBL" id="SEM36286.1"/>
    </source>
</evidence>
<gene>
    <name evidence="2" type="ORF">SAMN05444354_115136</name>
</gene>
<keyword evidence="3" id="KW-1185">Reference proteome</keyword>
<feature type="transmembrane region" description="Helical" evidence="1">
    <location>
        <begin position="327"/>
        <end position="344"/>
    </location>
</feature>
<organism evidence="2 3">
    <name type="scientific">Stigmatella aurantiaca</name>
    <dbReference type="NCBI Taxonomy" id="41"/>
    <lineage>
        <taxon>Bacteria</taxon>
        <taxon>Pseudomonadati</taxon>
        <taxon>Myxococcota</taxon>
        <taxon>Myxococcia</taxon>
        <taxon>Myxococcales</taxon>
        <taxon>Cystobacterineae</taxon>
        <taxon>Archangiaceae</taxon>
        <taxon>Stigmatella</taxon>
    </lineage>
</organism>
<keyword evidence="1" id="KW-1133">Transmembrane helix</keyword>
<evidence type="ECO:0000256" key="1">
    <source>
        <dbReference type="SAM" id="Phobius"/>
    </source>
</evidence>
<feature type="transmembrane region" description="Helical" evidence="1">
    <location>
        <begin position="155"/>
        <end position="180"/>
    </location>
</feature>
<keyword evidence="1" id="KW-0472">Membrane</keyword>